<dbReference type="InterPro" id="IPR027417">
    <property type="entry name" value="P-loop_NTPase"/>
</dbReference>
<evidence type="ECO:0000256" key="7">
    <source>
        <dbReference type="ARBA" id="ARBA00022777"/>
    </source>
</evidence>
<dbReference type="NCBIfam" id="TIGR03263">
    <property type="entry name" value="guanyl_kin"/>
    <property type="match status" value="1"/>
</dbReference>
<evidence type="ECO:0000256" key="4">
    <source>
        <dbReference type="ARBA" id="ARBA00016296"/>
    </source>
</evidence>
<dbReference type="CDD" id="cd00071">
    <property type="entry name" value="GMPK"/>
    <property type="match status" value="1"/>
</dbReference>
<keyword evidence="6 11" id="KW-0547">Nucleotide-binding</keyword>
<name>A0A9D1SKY1_9FIRM</name>
<dbReference type="EMBL" id="DVNI01000045">
    <property type="protein sequence ID" value="HIU64041.1"/>
    <property type="molecule type" value="Genomic_DNA"/>
</dbReference>
<evidence type="ECO:0000256" key="1">
    <source>
        <dbReference type="ARBA" id="ARBA00003531"/>
    </source>
</evidence>
<evidence type="ECO:0000256" key="5">
    <source>
        <dbReference type="ARBA" id="ARBA00022679"/>
    </source>
</evidence>
<protein>
    <recommendedName>
        <fullName evidence="4 11">Guanylate kinase</fullName>
        <ecNumber evidence="3 11">2.7.4.8</ecNumber>
    </recommendedName>
    <alternativeName>
        <fullName evidence="9 11">GMP kinase</fullName>
    </alternativeName>
</protein>
<proteinExistence type="inferred from homology"/>
<dbReference type="Pfam" id="PF00625">
    <property type="entry name" value="Guanylate_kin"/>
    <property type="match status" value="1"/>
</dbReference>
<evidence type="ECO:0000313" key="13">
    <source>
        <dbReference type="EMBL" id="HIU64041.1"/>
    </source>
</evidence>
<reference evidence="13" key="2">
    <citation type="journal article" date="2021" name="PeerJ">
        <title>Extensive microbial diversity within the chicken gut microbiome revealed by metagenomics and culture.</title>
        <authorList>
            <person name="Gilroy R."/>
            <person name="Ravi A."/>
            <person name="Getino M."/>
            <person name="Pursley I."/>
            <person name="Horton D.L."/>
            <person name="Alikhan N.F."/>
            <person name="Baker D."/>
            <person name="Gharbi K."/>
            <person name="Hall N."/>
            <person name="Watson M."/>
            <person name="Adriaenssens E.M."/>
            <person name="Foster-Nyarko E."/>
            <person name="Jarju S."/>
            <person name="Secka A."/>
            <person name="Antonio M."/>
            <person name="Oren A."/>
            <person name="Chaudhuri R.R."/>
            <person name="La Ragione R."/>
            <person name="Hildebrand F."/>
            <person name="Pallen M.J."/>
        </authorList>
    </citation>
    <scope>NUCLEOTIDE SEQUENCE</scope>
    <source>
        <strain evidence="13">CHK160-1198</strain>
    </source>
</reference>
<dbReference type="PANTHER" id="PTHR23117">
    <property type="entry name" value="GUANYLATE KINASE-RELATED"/>
    <property type="match status" value="1"/>
</dbReference>
<evidence type="ECO:0000256" key="9">
    <source>
        <dbReference type="ARBA" id="ARBA00030128"/>
    </source>
</evidence>
<evidence type="ECO:0000256" key="11">
    <source>
        <dbReference type="HAMAP-Rule" id="MF_00328"/>
    </source>
</evidence>
<dbReference type="GO" id="GO:0005524">
    <property type="term" value="F:ATP binding"/>
    <property type="evidence" value="ECO:0007669"/>
    <property type="project" value="UniProtKB-UniRule"/>
</dbReference>
<comment type="function">
    <text evidence="1 11">Essential for recycling GMP and indirectly, cGMP.</text>
</comment>
<dbReference type="AlphaFoldDB" id="A0A9D1SKY1"/>
<dbReference type="Proteomes" id="UP000824099">
    <property type="component" value="Unassembled WGS sequence"/>
</dbReference>
<evidence type="ECO:0000259" key="12">
    <source>
        <dbReference type="PROSITE" id="PS50052"/>
    </source>
</evidence>
<feature type="binding site" evidence="11">
    <location>
        <begin position="12"/>
        <end position="19"/>
    </location>
    <ligand>
        <name>ATP</name>
        <dbReference type="ChEBI" id="CHEBI:30616"/>
    </ligand>
</feature>
<dbReference type="InterPro" id="IPR008144">
    <property type="entry name" value="Guanylate_kin-like_dom"/>
</dbReference>
<evidence type="ECO:0000256" key="8">
    <source>
        <dbReference type="ARBA" id="ARBA00022840"/>
    </source>
</evidence>
<evidence type="ECO:0000256" key="2">
    <source>
        <dbReference type="ARBA" id="ARBA00005790"/>
    </source>
</evidence>
<dbReference type="InterPro" id="IPR017665">
    <property type="entry name" value="Guanylate_kinase"/>
</dbReference>
<comment type="similarity">
    <text evidence="2 11">Belongs to the guanylate kinase family.</text>
</comment>
<sequence>MIPQGILLVLSGPSGAGKGTICDMLLARRNDLSYSVSVTTRAPRKGEVDGENYFFVSEDTFQQMIESGGLLEHAEIYGNFYGTPRSYVLDILNSGKNVVLEIDPQGAMQIKENFPDAVFVYIVPPSLNELSKRIYKRGTDSEEVIRRRLSEATTELAYASKYDYIIINDEVERATEKVANILEAEKTRAVRTYFIVDEICHNGICRKV</sequence>
<gene>
    <name evidence="11 13" type="primary">gmk</name>
    <name evidence="13" type="ORF">IAB06_03235</name>
</gene>
<dbReference type="Gene3D" id="3.40.50.300">
    <property type="entry name" value="P-loop containing nucleotide triphosphate hydrolases"/>
    <property type="match status" value="1"/>
</dbReference>
<dbReference type="Gene3D" id="3.30.63.10">
    <property type="entry name" value="Guanylate Kinase phosphate binding domain"/>
    <property type="match status" value="1"/>
</dbReference>
<evidence type="ECO:0000256" key="3">
    <source>
        <dbReference type="ARBA" id="ARBA00012961"/>
    </source>
</evidence>
<comment type="caution">
    <text evidence="13">The sequence shown here is derived from an EMBL/GenBank/DDBJ whole genome shotgun (WGS) entry which is preliminary data.</text>
</comment>
<dbReference type="PROSITE" id="PS50052">
    <property type="entry name" value="GUANYLATE_KINASE_2"/>
    <property type="match status" value="1"/>
</dbReference>
<keyword evidence="7 11" id="KW-0418">Kinase</keyword>
<evidence type="ECO:0000256" key="6">
    <source>
        <dbReference type="ARBA" id="ARBA00022741"/>
    </source>
</evidence>
<feature type="domain" description="Guanylate kinase-like" evidence="12">
    <location>
        <begin position="5"/>
        <end position="183"/>
    </location>
</feature>
<dbReference type="InterPro" id="IPR020590">
    <property type="entry name" value="Guanylate_kinase_CS"/>
</dbReference>
<keyword evidence="11" id="KW-0963">Cytoplasm</keyword>
<keyword evidence="5 11" id="KW-0808">Transferase</keyword>
<dbReference type="EC" id="2.7.4.8" evidence="3 11"/>
<dbReference type="FunFam" id="3.30.63.10:FF:000002">
    <property type="entry name" value="Guanylate kinase 1"/>
    <property type="match status" value="1"/>
</dbReference>
<dbReference type="InterPro" id="IPR008145">
    <property type="entry name" value="GK/Ca_channel_bsu"/>
</dbReference>
<dbReference type="HAMAP" id="MF_00328">
    <property type="entry name" value="Guanylate_kinase"/>
    <property type="match status" value="1"/>
</dbReference>
<evidence type="ECO:0000256" key="10">
    <source>
        <dbReference type="ARBA" id="ARBA00048594"/>
    </source>
</evidence>
<evidence type="ECO:0000313" key="14">
    <source>
        <dbReference type="Proteomes" id="UP000824099"/>
    </source>
</evidence>
<dbReference type="GO" id="GO:0005829">
    <property type="term" value="C:cytosol"/>
    <property type="evidence" value="ECO:0007669"/>
    <property type="project" value="TreeGrafter"/>
</dbReference>
<organism evidence="13 14">
    <name type="scientific">Candidatus Avacidaminococcus intestinavium</name>
    <dbReference type="NCBI Taxonomy" id="2840684"/>
    <lineage>
        <taxon>Bacteria</taxon>
        <taxon>Bacillati</taxon>
        <taxon>Bacillota</taxon>
        <taxon>Negativicutes</taxon>
        <taxon>Acidaminococcales</taxon>
        <taxon>Acidaminococcaceae</taxon>
        <taxon>Acidaminococcaceae incertae sedis</taxon>
        <taxon>Candidatus Avacidaminococcus</taxon>
    </lineage>
</organism>
<dbReference type="SMART" id="SM00072">
    <property type="entry name" value="GuKc"/>
    <property type="match status" value="1"/>
</dbReference>
<dbReference type="SUPFAM" id="SSF52540">
    <property type="entry name" value="P-loop containing nucleoside triphosphate hydrolases"/>
    <property type="match status" value="1"/>
</dbReference>
<dbReference type="GO" id="GO:0004385">
    <property type="term" value="F:GMP kinase activity"/>
    <property type="evidence" value="ECO:0007669"/>
    <property type="project" value="UniProtKB-UniRule"/>
</dbReference>
<dbReference type="PROSITE" id="PS00856">
    <property type="entry name" value="GUANYLATE_KINASE_1"/>
    <property type="match status" value="1"/>
</dbReference>
<comment type="catalytic activity">
    <reaction evidence="10 11">
        <text>GMP + ATP = GDP + ADP</text>
        <dbReference type="Rhea" id="RHEA:20780"/>
        <dbReference type="ChEBI" id="CHEBI:30616"/>
        <dbReference type="ChEBI" id="CHEBI:58115"/>
        <dbReference type="ChEBI" id="CHEBI:58189"/>
        <dbReference type="ChEBI" id="CHEBI:456216"/>
        <dbReference type="EC" id="2.7.4.8"/>
    </reaction>
</comment>
<accession>A0A9D1SKY1</accession>
<keyword evidence="8 11" id="KW-0067">ATP-binding</keyword>
<comment type="subcellular location">
    <subcellularLocation>
        <location evidence="11">Cytoplasm</location>
    </subcellularLocation>
</comment>
<dbReference type="PANTHER" id="PTHR23117:SF13">
    <property type="entry name" value="GUANYLATE KINASE"/>
    <property type="match status" value="1"/>
</dbReference>
<reference evidence="13" key="1">
    <citation type="submission" date="2020-10" db="EMBL/GenBank/DDBJ databases">
        <authorList>
            <person name="Gilroy R."/>
        </authorList>
    </citation>
    <scope>NUCLEOTIDE SEQUENCE</scope>
    <source>
        <strain evidence="13">CHK160-1198</strain>
    </source>
</reference>